<gene>
    <name evidence="3" type="ORF">JZ751_028750</name>
</gene>
<dbReference type="Proteomes" id="UP000824540">
    <property type="component" value="Unassembled WGS sequence"/>
</dbReference>
<keyword evidence="2" id="KW-1133">Transmembrane helix</keyword>
<feature type="region of interest" description="Disordered" evidence="1">
    <location>
        <begin position="1"/>
        <end position="35"/>
    </location>
</feature>
<evidence type="ECO:0000256" key="1">
    <source>
        <dbReference type="SAM" id="MobiDB-lite"/>
    </source>
</evidence>
<comment type="caution">
    <text evidence="3">The sequence shown here is derived from an EMBL/GenBank/DDBJ whole genome shotgun (WGS) entry which is preliminary data.</text>
</comment>
<keyword evidence="2" id="KW-0472">Membrane</keyword>
<feature type="transmembrane region" description="Helical" evidence="2">
    <location>
        <begin position="104"/>
        <end position="126"/>
    </location>
</feature>
<reference evidence="3" key="1">
    <citation type="thesis" date="2021" institute="BYU ScholarsArchive" country="Provo, UT, USA">
        <title>Applications of and Algorithms for Genome Assembly and Genomic Analyses with an Emphasis on Marine Teleosts.</title>
        <authorList>
            <person name="Pickett B.D."/>
        </authorList>
    </citation>
    <scope>NUCLEOTIDE SEQUENCE</scope>
    <source>
        <strain evidence="3">HI-2016</strain>
    </source>
</reference>
<name>A0A8T2NIJ8_9TELE</name>
<accession>A0A8T2NIJ8</accession>
<dbReference type="EMBL" id="JAFBMS010000088">
    <property type="protein sequence ID" value="KAG9337458.1"/>
    <property type="molecule type" value="Genomic_DNA"/>
</dbReference>
<evidence type="ECO:0000313" key="3">
    <source>
        <dbReference type="EMBL" id="KAG9337458.1"/>
    </source>
</evidence>
<evidence type="ECO:0000256" key="2">
    <source>
        <dbReference type="SAM" id="Phobius"/>
    </source>
</evidence>
<protein>
    <submittedName>
        <fullName evidence="3">Uncharacterized protein</fullName>
    </submittedName>
</protein>
<organism evidence="3 4">
    <name type="scientific">Albula glossodonta</name>
    <name type="common">roundjaw bonefish</name>
    <dbReference type="NCBI Taxonomy" id="121402"/>
    <lineage>
        <taxon>Eukaryota</taxon>
        <taxon>Metazoa</taxon>
        <taxon>Chordata</taxon>
        <taxon>Craniata</taxon>
        <taxon>Vertebrata</taxon>
        <taxon>Euteleostomi</taxon>
        <taxon>Actinopterygii</taxon>
        <taxon>Neopterygii</taxon>
        <taxon>Teleostei</taxon>
        <taxon>Albuliformes</taxon>
        <taxon>Albulidae</taxon>
        <taxon>Albula</taxon>
    </lineage>
</organism>
<feature type="compositionally biased region" description="Basic and acidic residues" evidence="1">
    <location>
        <begin position="1"/>
        <end position="10"/>
    </location>
</feature>
<feature type="transmembrane region" description="Helical" evidence="2">
    <location>
        <begin position="79"/>
        <end position="98"/>
    </location>
</feature>
<dbReference type="AlphaFoldDB" id="A0A8T2NIJ8"/>
<proteinExistence type="predicted"/>
<evidence type="ECO:0000313" key="4">
    <source>
        <dbReference type="Proteomes" id="UP000824540"/>
    </source>
</evidence>
<keyword evidence="2" id="KW-0812">Transmembrane</keyword>
<sequence length="133" mass="14136">MRHGFRERLTEQNPEQEVRNPGVSSSFSEVWGPEGLQGRRTDLVGELDGQLYPGLGPTARAEGIKPAPQHHCGHHSHSGLFTVALVSVVNSAAGVSVVTVTTVVAVVTIVVVFGVMATAAVLWPLCQLWQSTA</sequence>
<keyword evidence="4" id="KW-1185">Reference proteome</keyword>